<comment type="cofactor">
    <cofactor evidence="1 9">
        <name>heme</name>
        <dbReference type="ChEBI" id="CHEBI:30413"/>
    </cofactor>
</comment>
<dbReference type="GO" id="GO:0016705">
    <property type="term" value="F:oxidoreductase activity, acting on paired donors, with incorporation or reduction of molecular oxygen"/>
    <property type="evidence" value="ECO:0007669"/>
    <property type="project" value="InterPro"/>
</dbReference>
<keyword evidence="11" id="KW-0472">Membrane</keyword>
<dbReference type="OrthoDB" id="2789670at2759"/>
<sequence>MPQSTTLVYAFVGVFGVKILLDYVNRIVHRAPYPPGPPPKPLVGNIFDLPVKVPAERYIEWSKKYDSPVVYAEALGSRLIVINKREDAIELCERRAKIYSDRPHIPMVNLMAWNHNIAFLGYGDEWRRHRKLCQQSFNFVASQQYHSIQMNGVEQFLRSLCDTPEDFDAHSRMLSVSITMEMMYGIKIKSIDEPCITIADEAIKLGTDLLVPSGSLVNILPILRHVPAWFPGATSLKRAERVRRMTEIVMKIPVDQVKAAFEEGKASASFYTNFIEKKQTLGASEEEEEMVRNIAYTTVSSTGSFLYFMAVNPDVQKKAQEEIDRLTGSKRLPTLEDRQSLPFVEAIYREVMRMRPPLPLGVPHRVVEDDYYKGYLIPKGATIFTNIWAMCYEEEDYPDPYTFKPERFFDKNGKLNDDDRVLAFGFGRRVCVGKYIASSTLWLMMASVLACFNVVKAKDDNGNEIEINHEIEDLGLLNQKAKFKCSFQVRSPAIKKLIVDGQ</sequence>
<comment type="caution">
    <text evidence="12">The sequence shown here is derived from an EMBL/GenBank/DDBJ whole genome shotgun (WGS) entry which is preliminary data.</text>
</comment>
<keyword evidence="7 9" id="KW-0408">Iron</keyword>
<evidence type="ECO:0000256" key="5">
    <source>
        <dbReference type="ARBA" id="ARBA00022723"/>
    </source>
</evidence>
<evidence type="ECO:0000256" key="1">
    <source>
        <dbReference type="ARBA" id="ARBA00001971"/>
    </source>
</evidence>
<proteinExistence type="inferred from homology"/>
<keyword evidence="4 9" id="KW-0349">Heme</keyword>
<dbReference type="AlphaFoldDB" id="A0A8H7XUQ5"/>
<gene>
    <name evidence="12" type="ORF">JR316_006603</name>
</gene>
<dbReference type="CDD" id="cd11065">
    <property type="entry name" value="CYP64-like"/>
    <property type="match status" value="1"/>
</dbReference>
<dbReference type="GO" id="GO:0020037">
    <property type="term" value="F:heme binding"/>
    <property type="evidence" value="ECO:0007669"/>
    <property type="project" value="InterPro"/>
</dbReference>
<keyword evidence="8 10" id="KW-0503">Monooxygenase</keyword>
<dbReference type="InterPro" id="IPR001128">
    <property type="entry name" value="Cyt_P450"/>
</dbReference>
<feature type="binding site" description="axial binding residue" evidence="9">
    <location>
        <position position="431"/>
    </location>
    <ligand>
        <name>heme</name>
        <dbReference type="ChEBI" id="CHEBI:30413"/>
    </ligand>
    <ligandPart>
        <name>Fe</name>
        <dbReference type="ChEBI" id="CHEBI:18248"/>
    </ligandPart>
</feature>
<organism evidence="12">
    <name type="scientific">Psilocybe cubensis</name>
    <name type="common">Psychedelic mushroom</name>
    <name type="synonym">Stropharia cubensis</name>
    <dbReference type="NCBI Taxonomy" id="181762"/>
    <lineage>
        <taxon>Eukaryota</taxon>
        <taxon>Fungi</taxon>
        <taxon>Dikarya</taxon>
        <taxon>Basidiomycota</taxon>
        <taxon>Agaricomycotina</taxon>
        <taxon>Agaricomycetes</taxon>
        <taxon>Agaricomycetidae</taxon>
        <taxon>Agaricales</taxon>
        <taxon>Agaricineae</taxon>
        <taxon>Strophariaceae</taxon>
        <taxon>Psilocybe</taxon>
    </lineage>
</organism>
<dbReference type="PRINTS" id="PR00385">
    <property type="entry name" value="P450"/>
</dbReference>
<dbReference type="InterPro" id="IPR050364">
    <property type="entry name" value="Cytochrome_P450_fung"/>
</dbReference>
<dbReference type="SUPFAM" id="SSF48264">
    <property type="entry name" value="Cytochrome P450"/>
    <property type="match status" value="1"/>
</dbReference>
<comment type="pathway">
    <text evidence="2">Secondary metabolite biosynthesis.</text>
</comment>
<feature type="transmembrane region" description="Helical" evidence="11">
    <location>
        <begin position="6"/>
        <end position="24"/>
    </location>
</feature>
<evidence type="ECO:0000256" key="8">
    <source>
        <dbReference type="ARBA" id="ARBA00023033"/>
    </source>
</evidence>
<evidence type="ECO:0000256" key="3">
    <source>
        <dbReference type="ARBA" id="ARBA00010617"/>
    </source>
</evidence>
<evidence type="ECO:0000256" key="11">
    <source>
        <dbReference type="SAM" id="Phobius"/>
    </source>
</evidence>
<dbReference type="GO" id="GO:0005506">
    <property type="term" value="F:iron ion binding"/>
    <property type="evidence" value="ECO:0007669"/>
    <property type="project" value="InterPro"/>
</dbReference>
<keyword evidence="11" id="KW-1133">Transmembrane helix</keyword>
<accession>A0A8H7XUQ5</accession>
<evidence type="ECO:0000256" key="4">
    <source>
        <dbReference type="ARBA" id="ARBA00022617"/>
    </source>
</evidence>
<evidence type="ECO:0000256" key="7">
    <source>
        <dbReference type="ARBA" id="ARBA00023004"/>
    </source>
</evidence>
<evidence type="ECO:0000256" key="9">
    <source>
        <dbReference type="PIRSR" id="PIRSR602401-1"/>
    </source>
</evidence>
<dbReference type="PROSITE" id="PS00086">
    <property type="entry name" value="CYTOCHROME_P450"/>
    <property type="match status" value="1"/>
</dbReference>
<dbReference type="PANTHER" id="PTHR46300">
    <property type="entry name" value="P450, PUTATIVE (EUROFUNG)-RELATED-RELATED"/>
    <property type="match status" value="1"/>
</dbReference>
<evidence type="ECO:0000256" key="10">
    <source>
        <dbReference type="RuleBase" id="RU000461"/>
    </source>
</evidence>
<evidence type="ECO:0000256" key="2">
    <source>
        <dbReference type="ARBA" id="ARBA00005179"/>
    </source>
</evidence>
<dbReference type="InterPro" id="IPR002401">
    <property type="entry name" value="Cyt_P450_E_grp-I"/>
</dbReference>
<dbReference type="EMBL" id="JAFIQS010000006">
    <property type="protein sequence ID" value="KAG5168011.1"/>
    <property type="molecule type" value="Genomic_DNA"/>
</dbReference>
<dbReference type="InterPro" id="IPR017972">
    <property type="entry name" value="Cyt_P450_CS"/>
</dbReference>
<dbReference type="PRINTS" id="PR00463">
    <property type="entry name" value="EP450I"/>
</dbReference>
<keyword evidence="5 9" id="KW-0479">Metal-binding</keyword>
<dbReference type="Gene3D" id="1.10.630.10">
    <property type="entry name" value="Cytochrome P450"/>
    <property type="match status" value="1"/>
</dbReference>
<comment type="similarity">
    <text evidence="3 10">Belongs to the cytochrome P450 family.</text>
</comment>
<evidence type="ECO:0000313" key="12">
    <source>
        <dbReference type="EMBL" id="KAG5168011.1"/>
    </source>
</evidence>
<keyword evidence="6 10" id="KW-0560">Oxidoreductase</keyword>
<evidence type="ECO:0008006" key="13">
    <source>
        <dbReference type="Google" id="ProtNLM"/>
    </source>
</evidence>
<name>A0A8H7XUQ5_PSICU</name>
<dbReference type="InterPro" id="IPR036396">
    <property type="entry name" value="Cyt_P450_sf"/>
</dbReference>
<dbReference type="Pfam" id="PF00067">
    <property type="entry name" value="p450"/>
    <property type="match status" value="1"/>
</dbReference>
<evidence type="ECO:0000256" key="6">
    <source>
        <dbReference type="ARBA" id="ARBA00023002"/>
    </source>
</evidence>
<dbReference type="GO" id="GO:0004497">
    <property type="term" value="F:monooxygenase activity"/>
    <property type="evidence" value="ECO:0007669"/>
    <property type="project" value="UniProtKB-KW"/>
</dbReference>
<keyword evidence="11" id="KW-0812">Transmembrane</keyword>
<dbReference type="PANTHER" id="PTHR46300:SF7">
    <property type="entry name" value="P450, PUTATIVE (EUROFUNG)-RELATED"/>
    <property type="match status" value="1"/>
</dbReference>
<protein>
    <recommendedName>
        <fullName evidence="13">Cytochrome P450</fullName>
    </recommendedName>
</protein>
<reference evidence="12" key="1">
    <citation type="submission" date="2021-02" db="EMBL/GenBank/DDBJ databases">
        <title>Psilocybe cubensis genome.</title>
        <authorList>
            <person name="Mckernan K.J."/>
            <person name="Crawford S."/>
            <person name="Trippe A."/>
            <person name="Kane L.T."/>
            <person name="Mclaughlin S."/>
        </authorList>
    </citation>
    <scope>NUCLEOTIDE SEQUENCE [LARGE SCALE GENOMIC DNA]</scope>
    <source>
        <strain evidence="12">MGC-MH-2018</strain>
    </source>
</reference>